<proteinExistence type="predicted"/>
<evidence type="ECO:0000313" key="1">
    <source>
        <dbReference type="EMBL" id="EJN57631.1"/>
    </source>
</evidence>
<dbReference type="Proteomes" id="UP000007813">
    <property type="component" value="Unassembled WGS sequence"/>
</dbReference>
<sequence>MIPYKDSTRVYVECPSLFSFLDSKRGFESRFGLGRQLDTRQPLL</sequence>
<protein>
    <submittedName>
        <fullName evidence="1">Uncharacterized protein</fullName>
    </submittedName>
</protein>
<name>J3JDN0_9EURY</name>
<evidence type="ECO:0000313" key="2">
    <source>
        <dbReference type="Proteomes" id="UP000007813"/>
    </source>
</evidence>
<accession>J3JDN0</accession>
<gene>
    <name evidence="1" type="ORF">HSB1_39920</name>
</gene>
<organism evidence="1 2">
    <name type="scientific">Halogranum salarium B-1</name>
    <dbReference type="NCBI Taxonomy" id="1210908"/>
    <lineage>
        <taxon>Archaea</taxon>
        <taxon>Methanobacteriati</taxon>
        <taxon>Methanobacteriota</taxon>
        <taxon>Stenosarchaea group</taxon>
        <taxon>Halobacteria</taxon>
        <taxon>Halobacteriales</taxon>
        <taxon>Haloferacaceae</taxon>
    </lineage>
</organism>
<comment type="caution">
    <text evidence="1">The sequence shown here is derived from an EMBL/GenBank/DDBJ whole genome shotgun (WGS) entry which is preliminary data.</text>
</comment>
<dbReference type="EMBL" id="ALJD01000012">
    <property type="protein sequence ID" value="EJN57631.1"/>
    <property type="molecule type" value="Genomic_DNA"/>
</dbReference>
<reference evidence="1 2" key="1">
    <citation type="journal article" date="2012" name="J. Bacteriol.">
        <title>Draft Genome Sequence of the Extremely Halophilic Archaeon Halogranum salarium B-1T.</title>
        <authorList>
            <person name="Kim K.K."/>
            <person name="Lee K.C."/>
            <person name="Lee J.S."/>
        </authorList>
    </citation>
    <scope>NUCLEOTIDE SEQUENCE [LARGE SCALE GENOMIC DNA]</scope>
    <source>
        <strain evidence="1 2">B-1</strain>
    </source>
</reference>
<dbReference type="AlphaFoldDB" id="J3JDN0"/>